<dbReference type="RefSeq" id="WP_078831288.1">
    <property type="nucleotide sequence ID" value="NZ_FUWH01000004.1"/>
</dbReference>
<name>A0A1T4NNH8_9BACT</name>
<evidence type="ECO:0000313" key="3">
    <source>
        <dbReference type="Proteomes" id="UP000190888"/>
    </source>
</evidence>
<keyword evidence="1" id="KW-0472">Membrane</keyword>
<gene>
    <name evidence="2" type="ORF">SAMN04488132_104327</name>
</gene>
<reference evidence="2 3" key="1">
    <citation type="submission" date="2017-02" db="EMBL/GenBank/DDBJ databases">
        <authorList>
            <person name="Peterson S.W."/>
        </authorList>
    </citation>
    <scope>NUCLEOTIDE SEQUENCE [LARGE SCALE GENOMIC DNA]</scope>
    <source>
        <strain evidence="2 3">DSM 22335</strain>
    </source>
</reference>
<keyword evidence="1" id="KW-0812">Transmembrane</keyword>
<dbReference type="AlphaFoldDB" id="A0A1T4NNH8"/>
<dbReference type="STRING" id="413434.SAMN04488132_104327"/>
<evidence type="ECO:0000256" key="1">
    <source>
        <dbReference type="SAM" id="Phobius"/>
    </source>
</evidence>
<sequence length="243" mass="27097">MEDNHLIAGETDDIGPFLSAIGKKTLYKVPEGYFEAFPALVGGRISASLLTHDLPYQVPEHYFEGLAGNILSKIRLAEKKDELAEIAPILAGMVRKMPFSVPYGYFDQLTVQKQDAAKPKAKIFTLRNTRRWMHYAAAAVVSGILVTGAFLFTDDDTGSQIDYEKYTRIDIPEALNKMSDAELVNYLSNNERVPLATAEQVSGNEELPDVKKHISLYSDSELKEYLEENSDIVLSNEATRNSD</sequence>
<keyword evidence="1" id="KW-1133">Transmembrane helix</keyword>
<keyword evidence="3" id="KW-1185">Reference proteome</keyword>
<feature type="transmembrane region" description="Helical" evidence="1">
    <location>
        <begin position="132"/>
        <end position="152"/>
    </location>
</feature>
<protein>
    <submittedName>
        <fullName evidence="2">Uncharacterized protein</fullName>
    </submittedName>
</protein>
<evidence type="ECO:0000313" key="2">
    <source>
        <dbReference type="EMBL" id="SJZ80647.1"/>
    </source>
</evidence>
<accession>A0A1T4NNH8</accession>
<dbReference type="EMBL" id="FUWH01000004">
    <property type="protein sequence ID" value="SJZ80647.1"/>
    <property type="molecule type" value="Genomic_DNA"/>
</dbReference>
<dbReference type="OrthoDB" id="677448at2"/>
<proteinExistence type="predicted"/>
<dbReference type="Proteomes" id="UP000190888">
    <property type="component" value="Unassembled WGS sequence"/>
</dbReference>
<organism evidence="2 3">
    <name type="scientific">Sediminibacterium ginsengisoli</name>
    <dbReference type="NCBI Taxonomy" id="413434"/>
    <lineage>
        <taxon>Bacteria</taxon>
        <taxon>Pseudomonadati</taxon>
        <taxon>Bacteroidota</taxon>
        <taxon>Chitinophagia</taxon>
        <taxon>Chitinophagales</taxon>
        <taxon>Chitinophagaceae</taxon>
        <taxon>Sediminibacterium</taxon>
    </lineage>
</organism>